<organism evidence="4 5">
    <name type="scientific">Bacteroides caccae</name>
    <dbReference type="NCBI Taxonomy" id="47678"/>
    <lineage>
        <taxon>Bacteria</taxon>
        <taxon>Pseudomonadati</taxon>
        <taxon>Bacteroidota</taxon>
        <taxon>Bacteroidia</taxon>
        <taxon>Bacteroidales</taxon>
        <taxon>Bacteroidaceae</taxon>
        <taxon>Bacteroides</taxon>
    </lineage>
</organism>
<reference evidence="4 5" key="1">
    <citation type="submission" date="2015-09" db="EMBL/GenBank/DDBJ databases">
        <authorList>
            <consortium name="Pathogen Informatics"/>
        </authorList>
    </citation>
    <scope>NUCLEOTIDE SEQUENCE [LARGE SCALE GENOMIC DNA]</scope>
    <source>
        <strain evidence="4 5">2789STDY5834880</strain>
    </source>
</reference>
<sequence>MKNDVFINRLSPYLPNNPVNNDEMEDYLGLIEGKASRVKRIVLRQNGINTRYYALNKKQEITHTNAELAANAIKGLFKSEAELGTVELLSTATSIPDQVLPSHASMVHGLLKSSDNMELFATAGVCLTSLQALKIAYQAIAVGDKNNAVCCASELVSATLLSKHYDMEYEKCHSVGENPYFGFEKDFLRFMLSDGACALLLERTPNVDCLSLKIEWVEMASYANRLPTCMLLGGNFTDNGEVTGWKSFESLELAEKSIFVVKQDIRLLKEYVVKYWVDHIELMLSKHVVKTSEVRYVIPHVSSMFFYYELLKELELRNIDLGEDKWFTNLTWVGNMGSASIFVALEELMRTKPLRKGDEILLLVPESGRFSYGTALLKVV</sequence>
<dbReference type="PANTHER" id="PTHR34069">
    <property type="entry name" value="3-OXOACYL-[ACYL-CARRIER-PROTEIN] SYNTHASE 3"/>
    <property type="match status" value="1"/>
</dbReference>
<dbReference type="GO" id="GO:0033818">
    <property type="term" value="F:beta-ketoacyl-acyl-carrier-protein synthase III activity"/>
    <property type="evidence" value="ECO:0007669"/>
    <property type="project" value="UniProtKB-EC"/>
</dbReference>
<dbReference type="InterPro" id="IPR016039">
    <property type="entry name" value="Thiolase-like"/>
</dbReference>
<gene>
    <name evidence="4" type="primary">fabH_3</name>
    <name evidence="4" type="ORF">ERS852494_03564</name>
</gene>
<accession>A0A174SPB3</accession>
<dbReference type="InterPro" id="IPR013747">
    <property type="entry name" value="ACP_syn_III_C"/>
</dbReference>
<dbReference type="EC" id="2.3.1.180" evidence="4"/>
<evidence type="ECO:0000256" key="1">
    <source>
        <dbReference type="ARBA" id="ARBA00022679"/>
    </source>
</evidence>
<evidence type="ECO:0000259" key="3">
    <source>
        <dbReference type="Pfam" id="PF08541"/>
    </source>
</evidence>
<evidence type="ECO:0000313" key="5">
    <source>
        <dbReference type="Proteomes" id="UP000095657"/>
    </source>
</evidence>
<keyword evidence="2 4" id="KW-0012">Acyltransferase</keyword>
<dbReference type="CDD" id="cd00827">
    <property type="entry name" value="init_cond_enzymes"/>
    <property type="match status" value="1"/>
</dbReference>
<dbReference type="NCBIfam" id="NF005293">
    <property type="entry name" value="PRK06816.1"/>
    <property type="match status" value="1"/>
</dbReference>
<evidence type="ECO:0000313" key="4">
    <source>
        <dbReference type="EMBL" id="CUP96399.1"/>
    </source>
</evidence>
<dbReference type="Pfam" id="PF08541">
    <property type="entry name" value="ACP_syn_III_C"/>
    <property type="match status" value="1"/>
</dbReference>
<dbReference type="Proteomes" id="UP000095657">
    <property type="component" value="Unassembled WGS sequence"/>
</dbReference>
<proteinExistence type="predicted"/>
<dbReference type="SUPFAM" id="SSF53901">
    <property type="entry name" value="Thiolase-like"/>
    <property type="match status" value="2"/>
</dbReference>
<feature type="domain" description="Beta-ketoacyl-[acyl-carrier-protein] synthase III C-terminal" evidence="3">
    <location>
        <begin position="284"/>
        <end position="378"/>
    </location>
</feature>
<dbReference type="RefSeq" id="WP_055173334.1">
    <property type="nucleotide sequence ID" value="NZ_CZAI01000009.1"/>
</dbReference>
<dbReference type="STRING" id="47678.ERS852494_03564"/>
<protein>
    <submittedName>
        <fullName evidence="4">3-Oxoacyl-(Acyl-carrier-protein (ACP)) synthase III domain-containing protein</fullName>
        <ecNumber evidence="4">2.3.1.180</ecNumber>
    </submittedName>
</protein>
<dbReference type="GO" id="GO:0044550">
    <property type="term" value="P:secondary metabolite biosynthetic process"/>
    <property type="evidence" value="ECO:0007669"/>
    <property type="project" value="TreeGrafter"/>
</dbReference>
<dbReference type="EMBL" id="CZAI01000009">
    <property type="protein sequence ID" value="CUP96399.1"/>
    <property type="molecule type" value="Genomic_DNA"/>
</dbReference>
<keyword evidence="1 4" id="KW-0808">Transferase</keyword>
<dbReference type="PANTHER" id="PTHR34069:SF2">
    <property type="entry name" value="BETA-KETOACYL-[ACYL-CARRIER-PROTEIN] SYNTHASE III"/>
    <property type="match status" value="1"/>
</dbReference>
<evidence type="ECO:0000256" key="2">
    <source>
        <dbReference type="ARBA" id="ARBA00023315"/>
    </source>
</evidence>
<dbReference type="Gene3D" id="3.40.47.10">
    <property type="match status" value="2"/>
</dbReference>
<name>A0A174SPB3_9BACE</name>
<dbReference type="AlphaFoldDB" id="A0A174SPB3"/>